<gene>
    <name evidence="1" type="ORF">S01H4_64131</name>
</gene>
<proteinExistence type="predicted"/>
<dbReference type="AlphaFoldDB" id="X1CJ25"/>
<accession>X1CJ25</accession>
<reference evidence="1" key="1">
    <citation type="journal article" date="2014" name="Front. Microbiol.">
        <title>High frequency of phylogenetically diverse reductive dehalogenase-homologous genes in deep subseafloor sedimentary metagenomes.</title>
        <authorList>
            <person name="Kawai M."/>
            <person name="Futagami T."/>
            <person name="Toyoda A."/>
            <person name="Takaki Y."/>
            <person name="Nishi S."/>
            <person name="Hori S."/>
            <person name="Arai W."/>
            <person name="Tsubouchi T."/>
            <person name="Morono Y."/>
            <person name="Uchiyama I."/>
            <person name="Ito T."/>
            <person name="Fujiyama A."/>
            <person name="Inagaki F."/>
            <person name="Takami H."/>
        </authorList>
    </citation>
    <scope>NUCLEOTIDE SEQUENCE</scope>
    <source>
        <strain evidence="1">Expedition CK06-06</strain>
    </source>
</reference>
<evidence type="ECO:0000313" key="1">
    <source>
        <dbReference type="EMBL" id="GAH07682.1"/>
    </source>
</evidence>
<dbReference type="EMBL" id="BART01038796">
    <property type="protein sequence ID" value="GAH07682.1"/>
    <property type="molecule type" value="Genomic_DNA"/>
</dbReference>
<protein>
    <submittedName>
        <fullName evidence="1">Uncharacterized protein</fullName>
    </submittedName>
</protein>
<comment type="caution">
    <text evidence="1">The sequence shown here is derived from an EMBL/GenBank/DDBJ whole genome shotgun (WGS) entry which is preliminary data.</text>
</comment>
<sequence length="31" mass="3416">SLVPCTEKGARKSNQVDKGNAQVITKWISKE</sequence>
<organism evidence="1">
    <name type="scientific">marine sediment metagenome</name>
    <dbReference type="NCBI Taxonomy" id="412755"/>
    <lineage>
        <taxon>unclassified sequences</taxon>
        <taxon>metagenomes</taxon>
        <taxon>ecological metagenomes</taxon>
    </lineage>
</organism>
<feature type="non-terminal residue" evidence="1">
    <location>
        <position position="1"/>
    </location>
</feature>
<name>X1CJ25_9ZZZZ</name>